<evidence type="ECO:0000256" key="4">
    <source>
        <dbReference type="ARBA" id="ARBA00022801"/>
    </source>
</evidence>
<feature type="active site" description="Charge relay system" evidence="6 7">
    <location>
        <position position="295"/>
    </location>
</feature>
<feature type="active site" description="Charge relay system" evidence="6 7">
    <location>
        <position position="634"/>
    </location>
</feature>
<keyword evidence="5 7" id="KW-0720">Serine protease</keyword>
<dbReference type="Pfam" id="PF06280">
    <property type="entry name" value="fn3_5"/>
    <property type="match status" value="1"/>
</dbReference>
<dbReference type="AlphaFoldDB" id="A0A8H3VW29"/>
<dbReference type="InterPro" id="IPR010435">
    <property type="entry name" value="C5a/SBT2-like_Fn3"/>
</dbReference>
<dbReference type="Proteomes" id="UP000434172">
    <property type="component" value="Unassembled WGS sequence"/>
</dbReference>
<accession>A0A8H3VW29</accession>
<dbReference type="GO" id="GO:0004252">
    <property type="term" value="F:serine-type endopeptidase activity"/>
    <property type="evidence" value="ECO:0007669"/>
    <property type="project" value="UniProtKB-UniRule"/>
</dbReference>
<feature type="domain" description="C5a peptidase/Subtilisin-like protease SBT2-like Fn3-like" evidence="11">
    <location>
        <begin position="713"/>
        <end position="827"/>
    </location>
</feature>
<feature type="domain" description="Peptidase S8/S53" evidence="10">
    <location>
        <begin position="248"/>
        <end position="668"/>
    </location>
</feature>
<comment type="similarity">
    <text evidence="1 7">Belongs to the peptidase S8 family.</text>
</comment>
<dbReference type="Pfam" id="PF00082">
    <property type="entry name" value="Peptidase_S8"/>
    <property type="match status" value="1"/>
</dbReference>
<dbReference type="OrthoDB" id="10256524at2759"/>
<evidence type="ECO:0000259" key="10">
    <source>
        <dbReference type="Pfam" id="PF00082"/>
    </source>
</evidence>
<evidence type="ECO:0000256" key="8">
    <source>
        <dbReference type="SAM" id="MobiDB-lite"/>
    </source>
</evidence>
<dbReference type="PROSITE" id="PS00138">
    <property type="entry name" value="SUBTILASE_SER"/>
    <property type="match status" value="1"/>
</dbReference>
<evidence type="ECO:0000313" key="12">
    <source>
        <dbReference type="EMBL" id="KAF0316009.1"/>
    </source>
</evidence>
<dbReference type="InterPro" id="IPR015500">
    <property type="entry name" value="Peptidase_S8_subtilisin-rel"/>
</dbReference>
<dbReference type="InterPro" id="IPR000209">
    <property type="entry name" value="Peptidase_S8/S53_dom"/>
</dbReference>
<keyword evidence="4 7" id="KW-0378">Hydrolase</keyword>
<dbReference type="InterPro" id="IPR050131">
    <property type="entry name" value="Peptidase_S8_subtilisin-like"/>
</dbReference>
<evidence type="ECO:0000256" key="3">
    <source>
        <dbReference type="ARBA" id="ARBA00022729"/>
    </source>
</evidence>
<dbReference type="SUPFAM" id="SSF52743">
    <property type="entry name" value="Subtilisin-like"/>
    <property type="match status" value="1"/>
</dbReference>
<keyword evidence="13" id="KW-1185">Reference proteome</keyword>
<dbReference type="PANTHER" id="PTHR43806:SF66">
    <property type="entry name" value="SERIN ENDOPEPTIDASE"/>
    <property type="match status" value="1"/>
</dbReference>
<protein>
    <recommendedName>
        <fullName evidence="14">Minor extracellular protease vpr</fullName>
    </recommendedName>
</protein>
<keyword evidence="3 9" id="KW-0732">Signal</keyword>
<dbReference type="Gene3D" id="3.40.50.200">
    <property type="entry name" value="Peptidase S8/S53 domain"/>
    <property type="match status" value="2"/>
</dbReference>
<dbReference type="Gene3D" id="2.60.40.1710">
    <property type="entry name" value="Subtilisin-like superfamily"/>
    <property type="match status" value="1"/>
</dbReference>
<evidence type="ECO:0000313" key="13">
    <source>
        <dbReference type="Proteomes" id="UP000434172"/>
    </source>
</evidence>
<evidence type="ECO:0000256" key="9">
    <source>
        <dbReference type="SAM" id="SignalP"/>
    </source>
</evidence>
<dbReference type="InterPro" id="IPR036852">
    <property type="entry name" value="Peptidase_S8/S53_dom_sf"/>
</dbReference>
<evidence type="ECO:0008006" key="14">
    <source>
        <dbReference type="Google" id="ProtNLM"/>
    </source>
</evidence>
<reference evidence="12 13" key="1">
    <citation type="submission" date="2019-12" db="EMBL/GenBank/DDBJ databases">
        <title>A genome sequence resource for the geographically widespread anthracnose pathogen Colletotrichum asianum.</title>
        <authorList>
            <person name="Meng Y."/>
        </authorList>
    </citation>
    <scope>NUCLEOTIDE SEQUENCE [LARGE SCALE GENOMIC DNA]</scope>
    <source>
        <strain evidence="12 13">ICMP 18580</strain>
    </source>
</reference>
<dbReference type="EMBL" id="WOWK01000176">
    <property type="protein sequence ID" value="KAF0316009.1"/>
    <property type="molecule type" value="Genomic_DNA"/>
</dbReference>
<feature type="active site" description="Charge relay system" evidence="6 7">
    <location>
        <position position="257"/>
    </location>
</feature>
<keyword evidence="2 7" id="KW-0645">Protease</keyword>
<dbReference type="PRINTS" id="PR00723">
    <property type="entry name" value="SUBTILISIN"/>
</dbReference>
<evidence type="ECO:0000256" key="2">
    <source>
        <dbReference type="ARBA" id="ARBA00022670"/>
    </source>
</evidence>
<gene>
    <name evidence="12" type="ORF">GQ607_016768</name>
</gene>
<feature type="signal peptide" evidence="9">
    <location>
        <begin position="1"/>
        <end position="17"/>
    </location>
</feature>
<dbReference type="InterPro" id="IPR023828">
    <property type="entry name" value="Peptidase_S8_Ser-AS"/>
</dbReference>
<feature type="region of interest" description="Disordered" evidence="8">
    <location>
        <begin position="187"/>
        <end position="212"/>
    </location>
</feature>
<comment type="caution">
    <text evidence="12">The sequence shown here is derived from an EMBL/GenBank/DDBJ whole genome shotgun (WGS) entry which is preliminary data.</text>
</comment>
<evidence type="ECO:0000256" key="6">
    <source>
        <dbReference type="PIRSR" id="PIRSR615500-1"/>
    </source>
</evidence>
<dbReference type="PANTHER" id="PTHR43806">
    <property type="entry name" value="PEPTIDASE S8"/>
    <property type="match status" value="1"/>
</dbReference>
<organism evidence="12 13">
    <name type="scientific">Colletotrichum asianum</name>
    <dbReference type="NCBI Taxonomy" id="702518"/>
    <lineage>
        <taxon>Eukaryota</taxon>
        <taxon>Fungi</taxon>
        <taxon>Dikarya</taxon>
        <taxon>Ascomycota</taxon>
        <taxon>Pezizomycotina</taxon>
        <taxon>Sordariomycetes</taxon>
        <taxon>Hypocreomycetidae</taxon>
        <taxon>Glomerellales</taxon>
        <taxon>Glomerellaceae</taxon>
        <taxon>Colletotrichum</taxon>
        <taxon>Colletotrichum gloeosporioides species complex</taxon>
    </lineage>
</organism>
<feature type="chain" id="PRO_5034369177" description="Minor extracellular protease vpr" evidence="9">
    <location>
        <begin position="18"/>
        <end position="993"/>
    </location>
</feature>
<dbReference type="GO" id="GO:0006508">
    <property type="term" value="P:proteolysis"/>
    <property type="evidence" value="ECO:0007669"/>
    <property type="project" value="UniProtKB-KW"/>
</dbReference>
<evidence type="ECO:0000256" key="7">
    <source>
        <dbReference type="PROSITE-ProRule" id="PRU01240"/>
    </source>
</evidence>
<evidence type="ECO:0000259" key="11">
    <source>
        <dbReference type="Pfam" id="PF06280"/>
    </source>
</evidence>
<dbReference type="PROSITE" id="PS51892">
    <property type="entry name" value="SUBTILASE"/>
    <property type="match status" value="1"/>
</dbReference>
<evidence type="ECO:0000256" key="1">
    <source>
        <dbReference type="ARBA" id="ARBA00011073"/>
    </source>
</evidence>
<evidence type="ECO:0000256" key="5">
    <source>
        <dbReference type="ARBA" id="ARBA00022825"/>
    </source>
</evidence>
<name>A0A8H3VW29_9PEZI</name>
<sequence>MKVLYFTALIFSGLALAAPNADMEKRQGLCDSCAQAGLRAGDKPTYEECTGVPGCEFVCNRLHLLGLCIVLFGSVDMLLLYWLASLALPIVVAVADANHHGQDAYIVEFMDQIPPTDPILALEQGLAGRGLSCNLAPRHMFTTSLFSGVSFTADCVHDVSTLEASVLSALRALDIVQDAWPAAWDTTKARHQRPVGSLSKGSSQQPLRTLKRQSSDNGTIPVVYHDHGVLATHKDTGVDKLHAEGVVGSGVRIAVIDTGFDLKAPGLAKTCVAYNYNSAEDAFDFEGDNCLDFLHGTHVLGIIAADSDERRFGIIGVAPNATVDLHGLDSCDGTRPGSLDDLMAAVISADERGVDMMMIGFNIKLAFQEEPVASLVSRVVRNGTAVTVASSNDGPGLFTGASPASGEGVAAIGSTDNSATPYYTWAANWTSGSDQGGLRFAPSFPSNFAAKNNLTLWMPADPESFPDGCNPAPSNFVPPADPANTVMLIDEDHCWLDPKNASARLAISLGVPYVVRYQSASITVADGMQWVPNFPEFSRRYQGIARISNEDGQFLKSQLVKGSIHLSFPSDVSQAQEDATYRINDISGGLVSSFSSWGPTPEGRSYPSFVAPGENILSTFLPKYGGLAVIGGTSMSNPFAVGVFALVKEKHPDYDPKQILSVVTTTAKPVKFIDGHRKSFDYLAPVFSQGGELVDAWAAVHAVSLVNVSSLDFNDTLHRPSTLAFTLMNTGTEILAYSLSHVGAASGYILDQADPYSLTGAGGHSVYAEVEITPSSIEIPPRSAAVVSVSIKANPALPDAAKRGTFFGGYIHIQSSAAAATNLTIPYSGFGTPLVNLPMINPNASYLVSVDPATNIDTRVEPGTTFECFYNGSIPKPDWPASCTPGFPGLRKTFVTQSRNYSYDLVDATTGDAILPRTFVGTAERYTEPSSWWVWDGSEEDRKYIPPGRYFWRVRALRLSGDVDNQKHWDVWESGNWTLGYAPDGIGLPTASL</sequence>
<proteinExistence type="inferred from homology"/>
<dbReference type="GO" id="GO:0016020">
    <property type="term" value="C:membrane"/>
    <property type="evidence" value="ECO:0007669"/>
    <property type="project" value="InterPro"/>
</dbReference>